<dbReference type="PROSITE" id="PS00674">
    <property type="entry name" value="AAA"/>
    <property type="match status" value="1"/>
</dbReference>
<evidence type="ECO:0000259" key="11">
    <source>
        <dbReference type="SMART" id="SM00382"/>
    </source>
</evidence>
<name>A0A0B7ABD8_9EUPU</name>
<evidence type="ECO:0000256" key="3">
    <source>
        <dbReference type="ARBA" id="ARBA00006914"/>
    </source>
</evidence>
<dbReference type="SUPFAM" id="SSF52540">
    <property type="entry name" value="P-loop containing nucleoside triphosphate hydrolases"/>
    <property type="match status" value="1"/>
</dbReference>
<dbReference type="AlphaFoldDB" id="A0A0B7ABD8"/>
<dbReference type="FunFam" id="3.40.50.300:FF:000037">
    <property type="entry name" value="26S protease regulatory subunit 6A"/>
    <property type="match status" value="1"/>
</dbReference>
<dbReference type="PANTHER" id="PTHR23073">
    <property type="entry name" value="26S PROTEASOME REGULATORY SUBUNIT"/>
    <property type="match status" value="1"/>
</dbReference>
<evidence type="ECO:0000313" key="12">
    <source>
        <dbReference type="EMBL" id="CEK77290.1"/>
    </source>
</evidence>
<dbReference type="InterPro" id="IPR003959">
    <property type="entry name" value="ATPase_AAA_core"/>
</dbReference>
<comment type="subcellular location">
    <subcellularLocation>
        <location evidence="2">Cytoplasm</location>
    </subcellularLocation>
    <subcellularLocation>
        <location evidence="1">Nucleus</location>
    </subcellularLocation>
</comment>
<dbReference type="GO" id="GO:0000502">
    <property type="term" value="C:proteasome complex"/>
    <property type="evidence" value="ECO:0007669"/>
    <property type="project" value="UniProtKB-KW"/>
</dbReference>
<keyword evidence="5 9" id="KW-0547">Nucleotide-binding</keyword>
<dbReference type="SMART" id="SM00382">
    <property type="entry name" value="AAA"/>
    <property type="match status" value="1"/>
</dbReference>
<keyword evidence="7" id="KW-0647">Proteasome</keyword>
<evidence type="ECO:0000256" key="6">
    <source>
        <dbReference type="ARBA" id="ARBA00022840"/>
    </source>
</evidence>
<feature type="domain" description="AAA+ ATPase" evidence="11">
    <location>
        <begin position="207"/>
        <end position="346"/>
    </location>
</feature>
<gene>
    <name evidence="12" type="primary">ORF103876</name>
</gene>
<accession>A0A0B7ABD8</accession>
<sequence>MPLEDKSLWDDGEESVGEEVLRMPTDDIVGRTRLLDNEIKIMKSEIMRISHELQAQKEKIKENTEKIKVNKTLPYLVSNVIELLDVEPEDQGEEDGANMDLDSQRKGKCAVIKTSTRQTYFLPVIGLVDAEKLKPGDLVGVNKDSYLILETLPAEYDSRVKAMEVDERPTEQYADIGGLDKQIQELIEAVVLPMTHKERFEALGIQPPKGVLLYGAPGTGKTLLARACAAQTKSTFLKLAGPQLVQMFIGDGAKLVRDAFALAKEKQPAIIFIDELDAIGTKRFDSEKAGDREVQRTMLELLNQMDGFQPNSMIKVIAATNRVDILDPALLRSGRLDRKIEFPQPNEEARARILQIHSRKMNVNKDVNFEELARCTDDFNGAQLKAVCVEAGMIAMRREATELTHEDYMDAIIEVQAKKKANLQYYA</sequence>
<dbReference type="Pfam" id="PF00004">
    <property type="entry name" value="AAA"/>
    <property type="match status" value="1"/>
</dbReference>
<dbReference type="InterPro" id="IPR027417">
    <property type="entry name" value="P-loop_NTPase"/>
</dbReference>
<evidence type="ECO:0000256" key="8">
    <source>
        <dbReference type="ARBA" id="ARBA00023242"/>
    </source>
</evidence>
<dbReference type="Pfam" id="PF16450">
    <property type="entry name" value="Prot_ATP_ID_OB_C"/>
    <property type="match status" value="1"/>
</dbReference>
<evidence type="ECO:0000256" key="9">
    <source>
        <dbReference type="RuleBase" id="RU003651"/>
    </source>
</evidence>
<reference evidence="12" key="1">
    <citation type="submission" date="2014-12" db="EMBL/GenBank/DDBJ databases">
        <title>Insight into the proteome of Arion vulgaris.</title>
        <authorList>
            <person name="Aradska J."/>
            <person name="Bulat T."/>
            <person name="Smidak R."/>
            <person name="Sarate P."/>
            <person name="Gangsoo J."/>
            <person name="Sialana F."/>
            <person name="Bilban M."/>
            <person name="Lubec G."/>
        </authorList>
    </citation>
    <scope>NUCLEOTIDE SEQUENCE</scope>
    <source>
        <tissue evidence="12">Skin</tissue>
    </source>
</reference>
<dbReference type="InterPro" id="IPR012340">
    <property type="entry name" value="NA-bd_OB-fold"/>
</dbReference>
<dbReference type="Gene3D" id="3.40.50.300">
    <property type="entry name" value="P-loop containing nucleotide triphosphate hydrolases"/>
    <property type="match status" value="1"/>
</dbReference>
<proteinExistence type="inferred from homology"/>
<dbReference type="Gene3D" id="1.10.8.60">
    <property type="match status" value="1"/>
</dbReference>
<keyword evidence="4" id="KW-0963">Cytoplasm</keyword>
<dbReference type="GO" id="GO:0005634">
    <property type="term" value="C:nucleus"/>
    <property type="evidence" value="ECO:0007669"/>
    <property type="project" value="UniProtKB-SubCell"/>
</dbReference>
<feature type="coiled-coil region" evidence="10">
    <location>
        <begin position="39"/>
        <end position="70"/>
    </location>
</feature>
<dbReference type="InterPro" id="IPR003960">
    <property type="entry name" value="ATPase_AAA_CS"/>
</dbReference>
<evidence type="ECO:0000256" key="7">
    <source>
        <dbReference type="ARBA" id="ARBA00022942"/>
    </source>
</evidence>
<evidence type="ECO:0000256" key="10">
    <source>
        <dbReference type="SAM" id="Coils"/>
    </source>
</evidence>
<dbReference type="Pfam" id="PF17862">
    <property type="entry name" value="AAA_lid_3"/>
    <property type="match status" value="1"/>
</dbReference>
<comment type="similarity">
    <text evidence="3 9">Belongs to the AAA ATPase family.</text>
</comment>
<dbReference type="GO" id="GO:0016887">
    <property type="term" value="F:ATP hydrolysis activity"/>
    <property type="evidence" value="ECO:0007669"/>
    <property type="project" value="InterPro"/>
</dbReference>
<dbReference type="GO" id="GO:0005524">
    <property type="term" value="F:ATP binding"/>
    <property type="evidence" value="ECO:0007669"/>
    <property type="project" value="UniProtKB-KW"/>
</dbReference>
<organism evidence="12">
    <name type="scientific">Arion vulgaris</name>
    <dbReference type="NCBI Taxonomy" id="1028688"/>
    <lineage>
        <taxon>Eukaryota</taxon>
        <taxon>Metazoa</taxon>
        <taxon>Spiralia</taxon>
        <taxon>Lophotrochozoa</taxon>
        <taxon>Mollusca</taxon>
        <taxon>Gastropoda</taxon>
        <taxon>Heterobranchia</taxon>
        <taxon>Euthyneura</taxon>
        <taxon>Panpulmonata</taxon>
        <taxon>Eupulmonata</taxon>
        <taxon>Stylommatophora</taxon>
        <taxon>Helicina</taxon>
        <taxon>Arionoidea</taxon>
        <taxon>Arionidae</taxon>
        <taxon>Arion</taxon>
    </lineage>
</organism>
<dbReference type="InterPro" id="IPR032501">
    <property type="entry name" value="Prot_ATP_ID_OB_2nd"/>
</dbReference>
<dbReference type="InterPro" id="IPR050221">
    <property type="entry name" value="26S_Proteasome_ATPase"/>
</dbReference>
<keyword evidence="10" id="KW-0175">Coiled coil</keyword>
<dbReference type="InterPro" id="IPR041569">
    <property type="entry name" value="AAA_lid_3"/>
</dbReference>
<keyword evidence="8" id="KW-0539">Nucleus</keyword>
<keyword evidence="6 9" id="KW-0067">ATP-binding</keyword>
<dbReference type="GO" id="GO:0005737">
    <property type="term" value="C:cytoplasm"/>
    <property type="evidence" value="ECO:0007669"/>
    <property type="project" value="UniProtKB-SubCell"/>
</dbReference>
<protein>
    <recommendedName>
        <fullName evidence="11">AAA+ ATPase domain-containing protein</fullName>
    </recommendedName>
</protein>
<evidence type="ECO:0000256" key="2">
    <source>
        <dbReference type="ARBA" id="ARBA00004496"/>
    </source>
</evidence>
<evidence type="ECO:0000256" key="5">
    <source>
        <dbReference type="ARBA" id="ARBA00022741"/>
    </source>
</evidence>
<dbReference type="FunFam" id="1.10.8.60:FF:000009">
    <property type="entry name" value="26S protease regulatory subunit 6A"/>
    <property type="match status" value="1"/>
</dbReference>
<evidence type="ECO:0000256" key="1">
    <source>
        <dbReference type="ARBA" id="ARBA00004123"/>
    </source>
</evidence>
<dbReference type="InterPro" id="IPR003593">
    <property type="entry name" value="AAA+_ATPase"/>
</dbReference>
<dbReference type="Gene3D" id="2.40.50.140">
    <property type="entry name" value="Nucleic acid-binding proteins"/>
    <property type="match status" value="1"/>
</dbReference>
<evidence type="ECO:0000256" key="4">
    <source>
        <dbReference type="ARBA" id="ARBA00022490"/>
    </source>
</evidence>
<dbReference type="FunFam" id="2.40.50.140:FF:000076">
    <property type="entry name" value="26S protease regulatory subunit 6A"/>
    <property type="match status" value="1"/>
</dbReference>
<dbReference type="EMBL" id="HACG01030425">
    <property type="protein sequence ID" value="CEK77290.1"/>
    <property type="molecule type" value="Transcribed_RNA"/>
</dbReference>